<sequence length="444" mass="50864">MANPGTTLVSPRLQQVDKDNPFQHDLFARKEFAEQLTGYLDRLRDGAVLAIDAPWGEGKSWFGRNWAADLKSQDYRVIYLDAFQQDYVEDPFLLIASEITEILASNDTTGQVLKKNAASVMKAIMPVGVKVLLNFAGRVALGSADLSKDVTEAIQEASENGTDATQQWLEGKIEEHSQDKASLETFKETLKAFCGEQQKPVVFFVDELDRCRPTFAVRLIERIKHFFDVPNLIFVLLLNREQLDHAVKGVYGQETDAAAYLSKFVHFFFTLPKKNEMASNHANANYTYLCEISKHYKLEETLDLQSFIRDFSLFSVAMGMSLRDMEKGMALLALSRVDHSAKYLSWLIALKLKHPCIFNRLLRQDVEAYKESNQVLAAIRVPNGIHFFARDYFMAYHQARVSGYESLSDQDRKFLQKIRYEFKEQYSLDNLMLFLLKRINIAIN</sequence>
<evidence type="ECO:0000259" key="1">
    <source>
        <dbReference type="Pfam" id="PF07693"/>
    </source>
</evidence>
<feature type="domain" description="KAP NTPase" evidence="1">
    <location>
        <begin position="29"/>
        <end position="279"/>
    </location>
</feature>
<reference evidence="2" key="1">
    <citation type="submission" date="2018-05" db="EMBL/GenBank/DDBJ databases">
        <authorList>
            <person name="Lanie J.A."/>
            <person name="Ng W.-L."/>
            <person name="Kazmierczak K.M."/>
            <person name="Andrzejewski T.M."/>
            <person name="Davidsen T.M."/>
            <person name="Wayne K.J."/>
            <person name="Tettelin H."/>
            <person name="Glass J.I."/>
            <person name="Rusch D."/>
            <person name="Podicherti R."/>
            <person name="Tsui H.-C.T."/>
            <person name="Winkler M.E."/>
        </authorList>
    </citation>
    <scope>NUCLEOTIDE SEQUENCE</scope>
    <source>
        <strain evidence="2">KNB</strain>
    </source>
</reference>
<proteinExistence type="predicted"/>
<dbReference type="Pfam" id="PF07693">
    <property type="entry name" value="KAP_NTPase"/>
    <property type="match status" value="1"/>
</dbReference>
<protein>
    <recommendedName>
        <fullName evidence="1">KAP NTPase domain-containing protein</fullName>
    </recommendedName>
</protein>
<dbReference type="InterPro" id="IPR027417">
    <property type="entry name" value="P-loop_NTPase"/>
</dbReference>
<dbReference type="Gene3D" id="3.40.50.300">
    <property type="entry name" value="P-loop containing nucleotide triphosphate hydrolases"/>
    <property type="match status" value="1"/>
</dbReference>
<dbReference type="SUPFAM" id="SSF52540">
    <property type="entry name" value="P-loop containing nucleoside triphosphate hydrolases"/>
    <property type="match status" value="1"/>
</dbReference>
<accession>A0A2X0R6V8</accession>
<evidence type="ECO:0000313" key="2">
    <source>
        <dbReference type="EMBL" id="SPS05722.1"/>
    </source>
</evidence>
<name>A0A2X0R6V8_9PROT</name>
<dbReference type="InterPro" id="IPR011646">
    <property type="entry name" value="KAP_P-loop"/>
</dbReference>
<dbReference type="EMBL" id="LS423452">
    <property type="protein sequence ID" value="SPS05722.1"/>
    <property type="molecule type" value="Genomic_DNA"/>
</dbReference>
<dbReference type="AlphaFoldDB" id="A0A2X0R6V8"/>
<gene>
    <name evidence="2" type="ORF">NITFAB_1312</name>
</gene>
<organism evidence="2">
    <name type="scientific">Candidatus Nitrotoga fabula</name>
    <dbReference type="NCBI Taxonomy" id="2182327"/>
    <lineage>
        <taxon>Bacteria</taxon>
        <taxon>Pseudomonadati</taxon>
        <taxon>Pseudomonadota</taxon>
        <taxon>Betaproteobacteria</taxon>
        <taxon>Nitrosomonadales</taxon>
        <taxon>Gallionellaceae</taxon>
        <taxon>Candidatus Nitrotoga</taxon>
    </lineage>
</organism>